<sequence length="509" mass="55436">MAQFDPERKRIVIRVVYDGPGHAGKTTNLRRLSKSFASWRRSDLVSPNTLGERTQYFDWLEVDGGLLRSYPIRAQLLTVPGQIELTPRRQFVIEGADAVVFVADSQPQAVAEGRSFYAQLCEQLAAFPHPVPIVLQANKQDVAGALRPAKLAALISEGLRAPDQVKGSVASSDRGVKQTLTVALRLASEAVRARWGREDPTSKIGELADADTTLAALEYSEAQRERGGETPHATLPSPDLPAAQVWPPISGRSLLARLHGRPLRPLSSAAHPERVTLEVDDWRFTTSRERLFPDLAAATRALDQLRSRKLALGSWLPEPCAVAVVADPEGRGAWLWTLDQVLPTLADQLDHDDPELRRDALDRYAEIVLGAVALAERHGLLVDLDPGSFAIQTCVAESGPTPGATRASRRWTRYVGHSLAPGDAIDIAGPVVDLARRFVADEIALADYTEILCLGLYHLPADPDRRAALRQSFAELTLDQATDGGPRRVRDAAITLLGRPAISYAAGPR</sequence>
<evidence type="ECO:0000313" key="2">
    <source>
        <dbReference type="EMBL" id="PRQ07244.1"/>
    </source>
</evidence>
<dbReference type="CDD" id="cd00882">
    <property type="entry name" value="Ras_like_GTPase"/>
    <property type="match status" value="1"/>
</dbReference>
<protein>
    <submittedName>
        <fullName evidence="2">Mutual gliding-motility protein MglA</fullName>
    </submittedName>
</protein>
<evidence type="ECO:0000313" key="3">
    <source>
        <dbReference type="Proteomes" id="UP000238823"/>
    </source>
</evidence>
<proteinExistence type="predicted"/>
<gene>
    <name evidence="2" type="primary">mglA_4</name>
    <name evidence="2" type="ORF">ENSA7_29510</name>
</gene>
<organism evidence="2 3">
    <name type="scientific">Enhygromyxa salina</name>
    <dbReference type="NCBI Taxonomy" id="215803"/>
    <lineage>
        <taxon>Bacteria</taxon>
        <taxon>Pseudomonadati</taxon>
        <taxon>Myxococcota</taxon>
        <taxon>Polyangia</taxon>
        <taxon>Nannocystales</taxon>
        <taxon>Nannocystaceae</taxon>
        <taxon>Enhygromyxa</taxon>
    </lineage>
</organism>
<feature type="region of interest" description="Disordered" evidence="1">
    <location>
        <begin position="221"/>
        <end position="241"/>
    </location>
</feature>
<accession>A0A2S9YQ71</accession>
<dbReference type="PANTHER" id="PTHR42708">
    <property type="entry name" value="ATP/GTP-BINDING PROTEIN-RELATED"/>
    <property type="match status" value="1"/>
</dbReference>
<dbReference type="RefSeq" id="WP_106089957.1">
    <property type="nucleotide sequence ID" value="NZ_PVNL01000057.1"/>
</dbReference>
<dbReference type="InterPro" id="IPR027417">
    <property type="entry name" value="P-loop_NTPase"/>
</dbReference>
<dbReference type="PANTHER" id="PTHR42708:SF1">
    <property type="entry name" value="GLIDING MOTILITY PROTEIN MGLA"/>
    <property type="match status" value="1"/>
</dbReference>
<dbReference type="Gene3D" id="3.40.50.300">
    <property type="entry name" value="P-loop containing nucleotide triphosphate hydrolases"/>
    <property type="match status" value="1"/>
</dbReference>
<dbReference type="SUPFAM" id="SSF52540">
    <property type="entry name" value="P-loop containing nucleoside triphosphate hydrolases"/>
    <property type="match status" value="1"/>
</dbReference>
<dbReference type="Proteomes" id="UP000238823">
    <property type="component" value="Unassembled WGS sequence"/>
</dbReference>
<dbReference type="AlphaFoldDB" id="A0A2S9YQ71"/>
<comment type="caution">
    <text evidence="2">The sequence shown here is derived from an EMBL/GenBank/DDBJ whole genome shotgun (WGS) entry which is preliminary data.</text>
</comment>
<reference evidence="2 3" key="1">
    <citation type="submission" date="2018-03" db="EMBL/GenBank/DDBJ databases">
        <title>Draft Genome Sequences of the Obligatory Marine Myxobacteria Enhygromyxa salina SWB007.</title>
        <authorList>
            <person name="Poehlein A."/>
            <person name="Moghaddam J.A."/>
            <person name="Harms H."/>
            <person name="Alanjari M."/>
            <person name="Koenig G.M."/>
            <person name="Daniel R."/>
            <person name="Schaeberle T.F."/>
        </authorList>
    </citation>
    <scope>NUCLEOTIDE SEQUENCE [LARGE SCALE GENOMIC DNA]</scope>
    <source>
        <strain evidence="2 3">SWB007</strain>
    </source>
</reference>
<dbReference type="InterPro" id="IPR052705">
    <property type="entry name" value="Gliding_Motility_GTPase"/>
</dbReference>
<name>A0A2S9YQ71_9BACT</name>
<dbReference type="EMBL" id="PVNL01000057">
    <property type="protein sequence ID" value="PRQ07244.1"/>
    <property type="molecule type" value="Genomic_DNA"/>
</dbReference>
<evidence type="ECO:0000256" key="1">
    <source>
        <dbReference type="SAM" id="MobiDB-lite"/>
    </source>
</evidence>
<dbReference type="OrthoDB" id="5498837at2"/>